<evidence type="ECO:0000313" key="2">
    <source>
        <dbReference type="Proteomes" id="UP000472262"/>
    </source>
</evidence>
<dbReference type="InterPro" id="IPR042986">
    <property type="entry name" value="PLEKHS1"/>
</dbReference>
<evidence type="ECO:0008006" key="3">
    <source>
        <dbReference type="Google" id="ProtNLM"/>
    </source>
</evidence>
<protein>
    <recommendedName>
        <fullName evidence="3">PH domain-containing protein</fullName>
    </recommendedName>
</protein>
<dbReference type="PANTHER" id="PTHR47014">
    <property type="entry name" value="PLECKSTRIN HOMOLOGY DOMAIN-CONTAINING FAMILY S MEMBER 1"/>
    <property type="match status" value="1"/>
</dbReference>
<dbReference type="PANTHER" id="PTHR47014:SF1">
    <property type="entry name" value="PLECKSTRIN HOMOLOGY DOMAIN-CONTAINING FAMILY S MEMBER 1"/>
    <property type="match status" value="1"/>
</dbReference>
<evidence type="ECO:0000313" key="1">
    <source>
        <dbReference type="Ensembl" id="ENSSGRP00000014011.1"/>
    </source>
</evidence>
<sequence length="212" mass="24886">SEDIIFTVTQGKISWKRRFFVLSKMGEDYQLTYHANNETKEIDLSKISLLRIGPEAHQKWDWIQKNFKCSPSSVLFLKVEDDTPKHSRDYFLIGENRFATIIYTIFLIAITTMKIPVIEHKDEKDEMQDESAEDMFEGTFPLNWPKINNLHCIKCSHCCVFILFLSSVSDCRMIQDSCLFHKGDQILAFNDLLIDTVEEIQMYLRRLSKDEV</sequence>
<name>A0A672KVT0_SINGR</name>
<keyword evidence="2" id="KW-1185">Reference proteome</keyword>
<reference evidence="1" key="2">
    <citation type="submission" date="2025-09" db="UniProtKB">
        <authorList>
            <consortium name="Ensembl"/>
        </authorList>
    </citation>
    <scope>IDENTIFICATION</scope>
</reference>
<dbReference type="AlphaFoldDB" id="A0A672KVT0"/>
<proteinExistence type="predicted"/>
<dbReference type="Proteomes" id="UP000472262">
    <property type="component" value="Unassembled WGS sequence"/>
</dbReference>
<dbReference type="Ensembl" id="ENSSGRT00000015130.1">
    <property type="protein sequence ID" value="ENSSGRP00000014011.1"/>
    <property type="gene ID" value="ENSSGRG00000008780.1"/>
</dbReference>
<accession>A0A672KVT0</accession>
<organism evidence="1 2">
    <name type="scientific">Sinocyclocheilus grahami</name>
    <name type="common">Dianchi golden-line fish</name>
    <name type="synonym">Barbus grahami</name>
    <dbReference type="NCBI Taxonomy" id="75366"/>
    <lineage>
        <taxon>Eukaryota</taxon>
        <taxon>Metazoa</taxon>
        <taxon>Chordata</taxon>
        <taxon>Craniata</taxon>
        <taxon>Vertebrata</taxon>
        <taxon>Euteleostomi</taxon>
        <taxon>Actinopterygii</taxon>
        <taxon>Neopterygii</taxon>
        <taxon>Teleostei</taxon>
        <taxon>Ostariophysi</taxon>
        <taxon>Cypriniformes</taxon>
        <taxon>Cyprinidae</taxon>
        <taxon>Cyprininae</taxon>
        <taxon>Sinocyclocheilus</taxon>
    </lineage>
</organism>
<reference evidence="1" key="1">
    <citation type="submission" date="2025-08" db="UniProtKB">
        <authorList>
            <consortium name="Ensembl"/>
        </authorList>
    </citation>
    <scope>IDENTIFICATION</scope>
</reference>